<accession>A0A367GRI0</accession>
<sequence>MKKIIYNTIFLLLALAGCKKDNIVAVIKNNPGAPAITTPAAASTITITKDDMDTRVVMRWNRADYGAKAVLNYTVQLDKAGNNFAAPVTLGNTATDSLSITRAGLNNAVMTSLGLPANAESEVEMRVTTAFNKDTVTSNPVKFKVVTYKDPEPVRLQLWLPGAYQGWSPPAAPVIYNVEGSNYEGYVYMATAGEFKFTSAPDWDHINYGYEADGKLTTDGLKGGIIVPSAGYYKFNVNVDALTYSYTLVESFGLIGTATPGQWDNSTPMTYNATTGVWTVTTDLAAGALKFRANNGWDLNYGPAVTADLSGRLIQTNDAINITEAGNYTVTIDMRQSTPDGYTYMVVKN</sequence>
<dbReference type="GO" id="GO:2001070">
    <property type="term" value="F:starch binding"/>
    <property type="evidence" value="ECO:0007669"/>
    <property type="project" value="InterPro"/>
</dbReference>
<evidence type="ECO:0000259" key="1">
    <source>
        <dbReference type="Pfam" id="PF14292"/>
    </source>
</evidence>
<gene>
    <name evidence="2" type="ORF">DJ568_07360</name>
</gene>
<reference evidence="2 3" key="1">
    <citation type="submission" date="2018-05" db="EMBL/GenBank/DDBJ databases">
        <title>Mucilaginibacter hurinus sp. nov., isolated from briquette warehouse soil.</title>
        <authorList>
            <person name="Choi L."/>
        </authorList>
    </citation>
    <scope>NUCLEOTIDE SEQUENCE [LARGE SCALE GENOMIC DNA]</scope>
    <source>
        <strain evidence="2 3">ZR32</strain>
    </source>
</reference>
<dbReference type="OrthoDB" id="975117at2"/>
<comment type="caution">
    <text evidence="2">The sequence shown here is derived from an EMBL/GenBank/DDBJ whole genome shotgun (WGS) entry which is preliminary data.</text>
</comment>
<evidence type="ECO:0000313" key="2">
    <source>
        <dbReference type="EMBL" id="RCH55695.1"/>
    </source>
</evidence>
<proteinExistence type="predicted"/>
<feature type="domain" description="SusE outer membrane protein" evidence="1">
    <location>
        <begin position="25"/>
        <end position="127"/>
    </location>
</feature>
<name>A0A367GRI0_9SPHI</name>
<keyword evidence="3" id="KW-1185">Reference proteome</keyword>
<dbReference type="Pfam" id="PF14292">
    <property type="entry name" value="SusE"/>
    <property type="match status" value="1"/>
</dbReference>
<dbReference type="Proteomes" id="UP000253209">
    <property type="component" value="Unassembled WGS sequence"/>
</dbReference>
<dbReference type="Gene3D" id="2.60.40.3620">
    <property type="match status" value="2"/>
</dbReference>
<evidence type="ECO:0000313" key="3">
    <source>
        <dbReference type="Proteomes" id="UP000253209"/>
    </source>
</evidence>
<dbReference type="AlphaFoldDB" id="A0A367GRI0"/>
<protein>
    <submittedName>
        <fullName evidence="2">DUF5116 domain-containing protein</fullName>
    </submittedName>
</protein>
<dbReference type="GO" id="GO:0019867">
    <property type="term" value="C:outer membrane"/>
    <property type="evidence" value="ECO:0007669"/>
    <property type="project" value="InterPro"/>
</dbReference>
<organism evidence="2 3">
    <name type="scientific">Mucilaginibacter hurinus</name>
    <dbReference type="NCBI Taxonomy" id="2201324"/>
    <lineage>
        <taxon>Bacteria</taxon>
        <taxon>Pseudomonadati</taxon>
        <taxon>Bacteroidota</taxon>
        <taxon>Sphingobacteriia</taxon>
        <taxon>Sphingobacteriales</taxon>
        <taxon>Sphingobacteriaceae</taxon>
        <taxon>Mucilaginibacter</taxon>
    </lineage>
</organism>
<dbReference type="RefSeq" id="WP_114004610.1">
    <property type="nucleotide sequence ID" value="NZ_QGDC01000003.1"/>
</dbReference>
<dbReference type="PROSITE" id="PS51257">
    <property type="entry name" value="PROKAR_LIPOPROTEIN"/>
    <property type="match status" value="1"/>
</dbReference>
<dbReference type="CDD" id="cd12967">
    <property type="entry name" value="CBM_SusE-F_like_u1"/>
    <property type="match status" value="1"/>
</dbReference>
<dbReference type="InterPro" id="IPR025970">
    <property type="entry name" value="SusE"/>
</dbReference>
<dbReference type="EMBL" id="QGDC01000003">
    <property type="protein sequence ID" value="RCH55695.1"/>
    <property type="molecule type" value="Genomic_DNA"/>
</dbReference>